<accession>A0AAV9XAJ0</accession>
<dbReference type="InterPro" id="IPR045063">
    <property type="entry name" value="Dynamin_N"/>
</dbReference>
<comment type="caution">
    <text evidence="2">The sequence shown here is derived from an EMBL/GenBank/DDBJ whole genome shotgun (WGS) entry which is preliminary data.</text>
</comment>
<organism evidence="2 3">
    <name type="scientific">Orbilia ellipsospora</name>
    <dbReference type="NCBI Taxonomy" id="2528407"/>
    <lineage>
        <taxon>Eukaryota</taxon>
        <taxon>Fungi</taxon>
        <taxon>Dikarya</taxon>
        <taxon>Ascomycota</taxon>
        <taxon>Pezizomycotina</taxon>
        <taxon>Orbiliomycetes</taxon>
        <taxon>Orbiliales</taxon>
        <taxon>Orbiliaceae</taxon>
        <taxon>Orbilia</taxon>
    </lineage>
</organism>
<dbReference type="Gene3D" id="3.40.50.300">
    <property type="entry name" value="P-loop containing nucleotide triphosphate hydrolases"/>
    <property type="match status" value="1"/>
</dbReference>
<feature type="domain" description="Dynamin N-terminal" evidence="1">
    <location>
        <begin position="74"/>
        <end position="153"/>
    </location>
</feature>
<proteinExistence type="predicted"/>
<dbReference type="PANTHER" id="PTHR36681">
    <property type="entry name" value="NUCLEAR GTPASE, GERMINAL CENTER-ASSOCIATED, TANDEM DUPLICATE 3"/>
    <property type="match status" value="1"/>
</dbReference>
<dbReference type="Proteomes" id="UP001365542">
    <property type="component" value="Unassembled WGS sequence"/>
</dbReference>
<reference evidence="2 3" key="1">
    <citation type="submission" date="2019-10" db="EMBL/GenBank/DDBJ databases">
        <authorList>
            <person name="Palmer J.M."/>
        </authorList>
    </citation>
    <scope>NUCLEOTIDE SEQUENCE [LARGE SCALE GENOMIC DNA]</scope>
    <source>
        <strain evidence="2 3">TWF694</strain>
    </source>
</reference>
<name>A0AAV9XAJ0_9PEZI</name>
<dbReference type="InterPro" id="IPR027417">
    <property type="entry name" value="P-loop_NTPase"/>
</dbReference>
<feature type="domain" description="Dynamin N-terminal" evidence="1">
    <location>
        <begin position="231"/>
        <end position="343"/>
    </location>
</feature>
<evidence type="ECO:0000313" key="2">
    <source>
        <dbReference type="EMBL" id="KAK6538199.1"/>
    </source>
</evidence>
<keyword evidence="3" id="KW-1185">Reference proteome</keyword>
<dbReference type="Pfam" id="PF00350">
    <property type="entry name" value="Dynamin_N"/>
    <property type="match status" value="2"/>
</dbReference>
<dbReference type="EMBL" id="JAVHJO010000008">
    <property type="protein sequence ID" value="KAK6538199.1"/>
    <property type="molecule type" value="Genomic_DNA"/>
</dbReference>
<dbReference type="PANTHER" id="PTHR36681:SF3">
    <property type="entry name" value="NUCLEAR GTPASE, GERMINAL CENTER-ASSOCIATED, TANDEM DUPLICATE 3"/>
    <property type="match status" value="1"/>
</dbReference>
<protein>
    <recommendedName>
        <fullName evidence="1">Dynamin N-terminal domain-containing protein</fullName>
    </recommendedName>
</protein>
<dbReference type="AlphaFoldDB" id="A0AAV9XAJ0"/>
<evidence type="ECO:0000259" key="1">
    <source>
        <dbReference type="Pfam" id="PF00350"/>
    </source>
</evidence>
<gene>
    <name evidence="2" type="ORF">TWF694_011081</name>
</gene>
<dbReference type="SUPFAM" id="SSF52540">
    <property type="entry name" value="P-loop containing nucleoside triphosphate hydrolases"/>
    <property type="match status" value="1"/>
</dbReference>
<evidence type="ECO:0000313" key="3">
    <source>
        <dbReference type="Proteomes" id="UP001365542"/>
    </source>
</evidence>
<sequence>MKPKENPKEERIERPNVFEKRLDRLVADGRSFLKSCGLQLEYMSDRGLLSKGGLKVQKHIQKYQDIDLDAKAIIAFIGESGAGKSTLLNALLDYEKIVPTSGIKACTSVATEFSRREPGMNSPFYAVIEYVDKEEFEEEASILREDIVEGDNSWCNAENIFTILSASEDDDSEGLARSLQKSKRRRLSDSSAEAVAKVARDKLKALFPGFQTEDIGKIPTRIQDLYNGNEYLSAGKQIIEDNDEETFFEQIQELINNNGDGGGEEEEPQLWPLIKVVKIYLDADVLQTGAVLVDLPGLKDSNAARAAVSQTYLARANEVIVVSRLTRVMTDETTAALAEMGYSKQLQYDGRKQVTIVCSFCDVSNKEFSSLVPDMC</sequence>